<evidence type="ECO:0000256" key="5">
    <source>
        <dbReference type="ARBA" id="ARBA00023004"/>
    </source>
</evidence>
<dbReference type="GO" id="GO:0006281">
    <property type="term" value="P:DNA repair"/>
    <property type="evidence" value="ECO:0007669"/>
    <property type="project" value="UniProtKB-KW"/>
</dbReference>
<keyword evidence="7" id="KW-0234">DNA repair</keyword>
<keyword evidence="6" id="KW-0411">Iron-sulfur</keyword>
<comment type="caution">
    <text evidence="9">The sequence shown here is derived from an EMBL/GenBank/DDBJ whole genome shotgun (WGS) entry which is preliminary data.</text>
</comment>
<dbReference type="SUPFAM" id="SSF52141">
    <property type="entry name" value="Uracil-DNA glycosylase-like"/>
    <property type="match status" value="1"/>
</dbReference>
<dbReference type="GO" id="GO:0097506">
    <property type="term" value="F:deaminated base DNA N-glycosylase activity"/>
    <property type="evidence" value="ECO:0007669"/>
    <property type="project" value="UniProtKB-ARBA"/>
</dbReference>
<evidence type="ECO:0000256" key="3">
    <source>
        <dbReference type="ARBA" id="ARBA00022763"/>
    </source>
</evidence>
<evidence type="ECO:0000313" key="10">
    <source>
        <dbReference type="Proteomes" id="UP000051461"/>
    </source>
</evidence>
<keyword evidence="5" id="KW-0408">Iron</keyword>
<dbReference type="OrthoDB" id="5290748at2"/>
<evidence type="ECO:0000256" key="4">
    <source>
        <dbReference type="ARBA" id="ARBA00022801"/>
    </source>
</evidence>
<protein>
    <submittedName>
        <fullName evidence="9">Uracil-DNA glycosylase family protein</fullName>
    </submittedName>
</protein>
<evidence type="ECO:0000256" key="2">
    <source>
        <dbReference type="ARBA" id="ARBA00022723"/>
    </source>
</evidence>
<dbReference type="Proteomes" id="UP000051461">
    <property type="component" value="Unassembled WGS sequence"/>
</dbReference>
<dbReference type="AlphaFoldDB" id="A0A0R1GJN3"/>
<dbReference type="InterPro" id="IPR005122">
    <property type="entry name" value="Uracil-DNA_glycosylase-like"/>
</dbReference>
<keyword evidence="10" id="KW-1185">Reference proteome</keyword>
<name>A0A0R1GJN3_9LACO</name>
<keyword evidence="2" id="KW-0479">Metal-binding</keyword>
<keyword evidence="4" id="KW-0378">Hydrolase</keyword>
<gene>
    <name evidence="9" type="ORF">FC07_GL000868</name>
</gene>
<dbReference type="STRING" id="1423726.FC07_GL000868"/>
<dbReference type="GO" id="GO:0051539">
    <property type="term" value="F:4 iron, 4 sulfur cluster binding"/>
    <property type="evidence" value="ECO:0007669"/>
    <property type="project" value="UniProtKB-KW"/>
</dbReference>
<sequence>MATILPANLLRRAEQQLTGELEGVVPGNGSLTPRFILVGEAPGETEVTSKKPFTGRAGKELDQSLATLGVTRQEIYITSALHSRPYRVVTKLSKRTQQTYTKKDNRPPNQRELKRQAFLLDFELAHLPCDLIMTIGNVGLQRLLGSDKKVGQLHGQLLSGPVRCWSETAQTYQLTTKQFRVFPTFHPAAVFYNRKLAAELAADLQQFKRLLVDEGN</sequence>
<dbReference type="SMART" id="SM00986">
    <property type="entry name" value="UDG"/>
    <property type="match status" value="1"/>
</dbReference>
<feature type="domain" description="Uracil-DNA glycosylase-like" evidence="8">
    <location>
        <begin position="26"/>
        <end position="205"/>
    </location>
</feature>
<evidence type="ECO:0000313" key="9">
    <source>
        <dbReference type="EMBL" id="KRK34302.1"/>
    </source>
</evidence>
<keyword evidence="3" id="KW-0227">DNA damage</keyword>
<evidence type="ECO:0000256" key="7">
    <source>
        <dbReference type="ARBA" id="ARBA00023204"/>
    </source>
</evidence>
<dbReference type="InterPro" id="IPR036895">
    <property type="entry name" value="Uracil-DNA_glycosylase-like_sf"/>
</dbReference>
<dbReference type="EMBL" id="AZDA01000093">
    <property type="protein sequence ID" value="KRK34302.1"/>
    <property type="molecule type" value="Genomic_DNA"/>
</dbReference>
<reference evidence="9 10" key="1">
    <citation type="journal article" date="2015" name="Genome Announc.">
        <title>Expanding the biotechnology potential of lactobacilli through comparative genomics of 213 strains and associated genera.</title>
        <authorList>
            <person name="Sun Z."/>
            <person name="Harris H.M."/>
            <person name="McCann A."/>
            <person name="Guo C."/>
            <person name="Argimon S."/>
            <person name="Zhang W."/>
            <person name="Yang X."/>
            <person name="Jeffery I.B."/>
            <person name="Cooney J.C."/>
            <person name="Kagawa T.F."/>
            <person name="Liu W."/>
            <person name="Song Y."/>
            <person name="Salvetti E."/>
            <person name="Wrobel A."/>
            <person name="Rasinkangas P."/>
            <person name="Parkhill J."/>
            <person name="Rea M.C."/>
            <person name="O'Sullivan O."/>
            <person name="Ritari J."/>
            <person name="Douillard F.P."/>
            <person name="Paul Ross R."/>
            <person name="Yang R."/>
            <person name="Briner A.E."/>
            <person name="Felis G.E."/>
            <person name="de Vos W.M."/>
            <person name="Barrangou R."/>
            <person name="Klaenhammer T.R."/>
            <person name="Caufield P.W."/>
            <person name="Cui Y."/>
            <person name="Zhang H."/>
            <person name="O'Toole P.W."/>
        </authorList>
    </citation>
    <scope>NUCLEOTIDE SEQUENCE [LARGE SCALE GENOMIC DNA]</scope>
    <source>
        <strain evidence="9 10">DSM 20003</strain>
    </source>
</reference>
<dbReference type="PANTHER" id="PTHR33693">
    <property type="entry name" value="TYPE-5 URACIL-DNA GLYCOSYLASE"/>
    <property type="match status" value="1"/>
</dbReference>
<dbReference type="SMART" id="SM00987">
    <property type="entry name" value="UreE_C"/>
    <property type="match status" value="1"/>
</dbReference>
<evidence type="ECO:0000256" key="1">
    <source>
        <dbReference type="ARBA" id="ARBA00022485"/>
    </source>
</evidence>
<organism evidence="9 10">
    <name type="scientific">Loigolactobacillus bifermentans DSM 20003</name>
    <dbReference type="NCBI Taxonomy" id="1423726"/>
    <lineage>
        <taxon>Bacteria</taxon>
        <taxon>Bacillati</taxon>
        <taxon>Bacillota</taxon>
        <taxon>Bacilli</taxon>
        <taxon>Lactobacillales</taxon>
        <taxon>Lactobacillaceae</taxon>
        <taxon>Loigolactobacillus</taxon>
    </lineage>
</organism>
<accession>A0A0R1GJN3</accession>
<dbReference type="CDD" id="cd10030">
    <property type="entry name" value="UDG-F4_TTUDGA_SPO1dp_like"/>
    <property type="match status" value="1"/>
</dbReference>
<dbReference type="Pfam" id="PF03167">
    <property type="entry name" value="UDG"/>
    <property type="match status" value="1"/>
</dbReference>
<keyword evidence="1" id="KW-0004">4Fe-4S</keyword>
<dbReference type="PATRIC" id="fig|1423726.3.peg.892"/>
<dbReference type="PANTHER" id="PTHR33693:SF1">
    <property type="entry name" value="TYPE-4 URACIL-DNA GLYCOSYLASE"/>
    <property type="match status" value="1"/>
</dbReference>
<dbReference type="InterPro" id="IPR051536">
    <property type="entry name" value="UDG_Type-4/5"/>
</dbReference>
<dbReference type="GO" id="GO:0046872">
    <property type="term" value="F:metal ion binding"/>
    <property type="evidence" value="ECO:0007669"/>
    <property type="project" value="UniProtKB-KW"/>
</dbReference>
<proteinExistence type="predicted"/>
<dbReference type="RefSeq" id="WP_057905277.1">
    <property type="nucleotide sequence ID" value="NZ_AZDA01000093.1"/>
</dbReference>
<evidence type="ECO:0000259" key="8">
    <source>
        <dbReference type="SMART" id="SM00986"/>
    </source>
</evidence>
<evidence type="ECO:0000256" key="6">
    <source>
        <dbReference type="ARBA" id="ARBA00023014"/>
    </source>
</evidence>
<dbReference type="Gene3D" id="3.40.470.10">
    <property type="entry name" value="Uracil-DNA glycosylase-like domain"/>
    <property type="match status" value="1"/>
</dbReference>